<name>A0A6B3RJ48_9RHOB</name>
<sequence>MTAPLAALSDRDLMLNLWFSLLAITSDDDSKIDPARCEQFVIRDGMTPNEGLDFTTLADLMSEAEGRCNIPWLLMTIKAGHIN</sequence>
<organism evidence="1 2">
    <name type="scientific">Pseudotabrizicola algicola</name>
    <dbReference type="NCBI Taxonomy" id="2709381"/>
    <lineage>
        <taxon>Bacteria</taxon>
        <taxon>Pseudomonadati</taxon>
        <taxon>Pseudomonadota</taxon>
        <taxon>Alphaproteobacteria</taxon>
        <taxon>Rhodobacterales</taxon>
        <taxon>Paracoccaceae</taxon>
        <taxon>Pseudotabrizicola</taxon>
    </lineage>
</organism>
<proteinExistence type="predicted"/>
<reference evidence="1 2" key="1">
    <citation type="submission" date="2020-02" db="EMBL/GenBank/DDBJ databases">
        <title>Rhodobacter algicola sp. nov., isolated from microalga culture.</title>
        <authorList>
            <person name="Park C.-Y."/>
        </authorList>
    </citation>
    <scope>NUCLEOTIDE SEQUENCE [LARGE SCALE GENOMIC DNA]</scope>
    <source>
        <strain evidence="1 2">ETT8</strain>
    </source>
</reference>
<accession>A0A6B3RJ48</accession>
<dbReference type="RefSeq" id="WP_164609227.1">
    <property type="nucleotide sequence ID" value="NZ_JAAIKE010000001.1"/>
</dbReference>
<dbReference type="EMBL" id="JAAIKE010000001">
    <property type="protein sequence ID" value="NEX45216.1"/>
    <property type="molecule type" value="Genomic_DNA"/>
</dbReference>
<dbReference type="AlphaFoldDB" id="A0A6B3RJ48"/>
<evidence type="ECO:0000313" key="2">
    <source>
        <dbReference type="Proteomes" id="UP000481421"/>
    </source>
</evidence>
<comment type="caution">
    <text evidence="1">The sequence shown here is derived from an EMBL/GenBank/DDBJ whole genome shotgun (WGS) entry which is preliminary data.</text>
</comment>
<evidence type="ECO:0000313" key="1">
    <source>
        <dbReference type="EMBL" id="NEX45216.1"/>
    </source>
</evidence>
<gene>
    <name evidence="1" type="ORF">G3572_03290</name>
</gene>
<dbReference type="Proteomes" id="UP000481421">
    <property type="component" value="Unassembled WGS sequence"/>
</dbReference>
<protein>
    <submittedName>
        <fullName evidence="1">Uncharacterized protein</fullName>
    </submittedName>
</protein>
<keyword evidence="2" id="KW-1185">Reference proteome</keyword>